<dbReference type="GO" id="GO:0032259">
    <property type="term" value="P:methylation"/>
    <property type="evidence" value="ECO:0007669"/>
    <property type="project" value="UniProtKB-KW"/>
</dbReference>
<accession>A0A1Z4JSX6</accession>
<dbReference type="AlphaFoldDB" id="A0A1Z4JSX6"/>
<proteinExistence type="predicted"/>
<dbReference type="PANTHER" id="PTHR33990:SF2">
    <property type="entry name" value="PHNB-LIKE DOMAIN-CONTAINING PROTEIN"/>
    <property type="match status" value="1"/>
</dbReference>
<reference evidence="2 3" key="1">
    <citation type="submission" date="2017-06" db="EMBL/GenBank/DDBJ databases">
        <title>Genome sequencing of cyanobaciteial culture collection at National Institute for Environmental Studies (NIES).</title>
        <authorList>
            <person name="Hirose Y."/>
            <person name="Shimura Y."/>
            <person name="Fujisawa T."/>
            <person name="Nakamura Y."/>
            <person name="Kawachi M."/>
        </authorList>
    </citation>
    <scope>NUCLEOTIDE SEQUENCE [LARGE SCALE GENOMIC DNA]</scope>
    <source>
        <strain evidence="2 3">NIES-2135</strain>
        <plasmid evidence="3">Plasmid Plasmid2 dna</plasmid>
    </source>
</reference>
<keyword evidence="3" id="KW-1185">Reference proteome</keyword>
<evidence type="ECO:0000313" key="2">
    <source>
        <dbReference type="EMBL" id="BAY59822.1"/>
    </source>
</evidence>
<dbReference type="GO" id="GO:0008168">
    <property type="term" value="F:methyltransferase activity"/>
    <property type="evidence" value="ECO:0007669"/>
    <property type="project" value="UniProtKB-KW"/>
</dbReference>
<keyword evidence="2" id="KW-0489">Methyltransferase</keyword>
<keyword evidence="2" id="KW-0614">Plasmid</keyword>
<dbReference type="PIRSF" id="PIRSF021700">
    <property type="entry name" value="3_dmu_93_MTrfase"/>
    <property type="match status" value="1"/>
</dbReference>
<protein>
    <submittedName>
        <fullName evidence="2">3-demethylubiquinone-9 3-methyltransferase</fullName>
    </submittedName>
</protein>
<dbReference type="Pfam" id="PF06983">
    <property type="entry name" value="3-dmu-9_3-mt"/>
    <property type="match status" value="1"/>
</dbReference>
<dbReference type="Proteomes" id="UP000217895">
    <property type="component" value="Plasmid Plasmid2 dna"/>
</dbReference>
<keyword evidence="2" id="KW-0830">Ubiquinone</keyword>
<dbReference type="PANTHER" id="PTHR33990">
    <property type="entry name" value="PROTEIN YJDN-RELATED"/>
    <property type="match status" value="1"/>
</dbReference>
<dbReference type="EMBL" id="AP018205">
    <property type="protein sequence ID" value="BAY59822.1"/>
    <property type="molecule type" value="Genomic_DNA"/>
</dbReference>
<evidence type="ECO:0000313" key="3">
    <source>
        <dbReference type="Proteomes" id="UP000217895"/>
    </source>
</evidence>
<dbReference type="CDD" id="cd06588">
    <property type="entry name" value="PhnB_like"/>
    <property type="match status" value="1"/>
</dbReference>
<keyword evidence="2" id="KW-0808">Transferase</keyword>
<dbReference type="InterPro" id="IPR029068">
    <property type="entry name" value="Glyas_Bleomycin-R_OHBP_Dase"/>
</dbReference>
<geneLocation type="plasmid" evidence="2">
    <name>plasmid2</name>
</geneLocation>
<feature type="domain" description="PhnB-like" evidence="1">
    <location>
        <begin position="6"/>
        <end position="125"/>
    </location>
</feature>
<gene>
    <name evidence="2" type="ORF">NIES2135_66990</name>
</gene>
<name>A0A1Z4JSX6_LEPBY</name>
<evidence type="ECO:0000259" key="1">
    <source>
        <dbReference type="Pfam" id="PF06983"/>
    </source>
</evidence>
<dbReference type="InterPro" id="IPR009725">
    <property type="entry name" value="3_dmu_93_MTrfase"/>
</dbReference>
<dbReference type="Gene3D" id="3.10.180.10">
    <property type="entry name" value="2,3-Dihydroxybiphenyl 1,2-Dioxygenase, domain 1"/>
    <property type="match status" value="1"/>
</dbReference>
<dbReference type="SUPFAM" id="SSF54593">
    <property type="entry name" value="Glyoxalase/Bleomycin resistance protein/Dihydroxybiphenyl dioxygenase"/>
    <property type="match status" value="1"/>
</dbReference>
<dbReference type="InterPro" id="IPR028973">
    <property type="entry name" value="PhnB-like"/>
</dbReference>
<sequence>MLNNSKITPCLWFDDQAEAAAQFYTSIFRNSKIVHISRYGEAGQEIHGKPAGTVMTVSFELEGQSFTALNGGPTFKFNEAISFQVFCDTQEEVDDYWEKLSADGDETAQQCGWLKDQYGVSWQIIPHILIELLNHPDTATAQNVTTAMLQMKKIEIDELKRVAAR</sequence>
<organism evidence="2 3">
    <name type="scientific">Leptolyngbya boryana NIES-2135</name>
    <dbReference type="NCBI Taxonomy" id="1973484"/>
    <lineage>
        <taxon>Bacteria</taxon>
        <taxon>Bacillati</taxon>
        <taxon>Cyanobacteriota</taxon>
        <taxon>Cyanophyceae</taxon>
        <taxon>Leptolyngbyales</taxon>
        <taxon>Leptolyngbyaceae</taxon>
        <taxon>Leptolyngbya group</taxon>
        <taxon>Leptolyngbya</taxon>
    </lineage>
</organism>